<comment type="similarity">
    <text evidence="10">Belongs to the endonuclease V family.</text>
</comment>
<accession>A0A3S4GZN2</accession>
<comment type="subcellular location">
    <subcellularLocation>
        <location evidence="1 10">Cytoplasm</location>
    </subcellularLocation>
</comment>
<keyword evidence="3 10" id="KW-0540">Nuclease</keyword>
<keyword evidence="5 10" id="KW-0255">Endonuclease</keyword>
<protein>
    <recommendedName>
        <fullName evidence="10">Endonuclease V</fullName>
        <ecNumber evidence="10">3.1.21.7</ecNumber>
    </recommendedName>
    <alternativeName>
        <fullName evidence="10">Deoxyinosine 3'endonuclease</fullName>
    </alternativeName>
    <alternativeName>
        <fullName evidence="10">Deoxyribonuclease V</fullName>
        <shortName evidence="10">DNase V</shortName>
    </alternativeName>
</protein>
<evidence type="ECO:0000256" key="9">
    <source>
        <dbReference type="ARBA" id="ARBA00023204"/>
    </source>
</evidence>
<evidence type="ECO:0000256" key="3">
    <source>
        <dbReference type="ARBA" id="ARBA00022722"/>
    </source>
</evidence>
<dbReference type="Proteomes" id="UP000650477">
    <property type="component" value="Unassembled WGS sequence"/>
</dbReference>
<keyword evidence="8 10" id="KW-0460">Magnesium</keyword>
<evidence type="ECO:0000256" key="5">
    <source>
        <dbReference type="ARBA" id="ARBA00022759"/>
    </source>
</evidence>
<dbReference type="GO" id="GO:0006281">
    <property type="term" value="P:DNA repair"/>
    <property type="evidence" value="ECO:0007669"/>
    <property type="project" value="UniProtKB-UniRule"/>
</dbReference>
<dbReference type="PANTHER" id="PTHR28511:SF1">
    <property type="entry name" value="ENDONUCLEASE V"/>
    <property type="match status" value="1"/>
</dbReference>
<dbReference type="GO" id="GO:0005737">
    <property type="term" value="C:cytoplasm"/>
    <property type="evidence" value="ECO:0007669"/>
    <property type="project" value="UniProtKB-SubCell"/>
</dbReference>
<dbReference type="CDD" id="cd06559">
    <property type="entry name" value="Endonuclease_V"/>
    <property type="match status" value="1"/>
</dbReference>
<evidence type="ECO:0000256" key="4">
    <source>
        <dbReference type="ARBA" id="ARBA00022723"/>
    </source>
</evidence>
<dbReference type="AlphaFoldDB" id="A0A3S4GZN2"/>
<comment type="cofactor">
    <cofactor evidence="10">
        <name>Mg(2+)</name>
        <dbReference type="ChEBI" id="CHEBI:18420"/>
    </cofactor>
</comment>
<feature type="site" description="Interaction with target DNA" evidence="10">
    <location>
        <position position="74"/>
    </location>
</feature>
<dbReference type="PANTHER" id="PTHR28511">
    <property type="entry name" value="ENDONUCLEASE V"/>
    <property type="match status" value="1"/>
</dbReference>
<dbReference type="InterPro" id="IPR007581">
    <property type="entry name" value="Endonuclease-V"/>
</dbReference>
<dbReference type="EMBL" id="PKLF01000022">
    <property type="protein sequence ID" value="MBE8614303.1"/>
    <property type="molecule type" value="Genomic_DNA"/>
</dbReference>
<comment type="catalytic activity">
    <reaction evidence="10">
        <text>Endonucleolytic cleavage at apurinic or apyrimidinic sites to products with a 5'-phosphate.</text>
        <dbReference type="EC" id="3.1.21.7"/>
    </reaction>
</comment>
<dbReference type="GO" id="GO:0003727">
    <property type="term" value="F:single-stranded RNA binding"/>
    <property type="evidence" value="ECO:0007669"/>
    <property type="project" value="TreeGrafter"/>
</dbReference>
<dbReference type="Gene3D" id="3.30.2170.10">
    <property type="entry name" value="archaeoglobus fulgidus dsm 4304 superfamily"/>
    <property type="match status" value="1"/>
</dbReference>
<proteinExistence type="inferred from homology"/>
<evidence type="ECO:0000256" key="6">
    <source>
        <dbReference type="ARBA" id="ARBA00022763"/>
    </source>
</evidence>
<evidence type="ECO:0000313" key="11">
    <source>
        <dbReference type="EMBL" id="MBE8614303.1"/>
    </source>
</evidence>
<dbReference type="NCBIfam" id="NF008629">
    <property type="entry name" value="PRK11617.1"/>
    <property type="match status" value="1"/>
</dbReference>
<dbReference type="FunFam" id="3.30.2170.10:FF:000001">
    <property type="entry name" value="Endonuclease V"/>
    <property type="match status" value="1"/>
</dbReference>
<keyword evidence="9 10" id="KW-0234">DNA repair</keyword>
<comment type="function">
    <text evidence="10">DNA repair enzyme involved in the repair of deaminated bases. Selectively cleaves double-stranded DNA at the second phosphodiester bond 3' to a deoxyinosine leaving behind the intact lesion on the nicked DNA.</text>
</comment>
<sequence>MTAIDTRALKARQTELAQRVSLQDVPLNPRYIAGVDIGFEDGGDVTRAAVVILTWPELEVAEYQTARIPTQLPYIPGLLSFREIPAALAAWEKLTLKPDLVLVDGQGRAHPRRLGVAGHLGVLLDLPAIGVAKSRLCGTFEPLAEEAGAQSLLTDKGEPLGWVWRSKNRCNPLFISPGHHMSIDTALTWVKALTRGYRLPEPTRWADGIASNRTFFVRLKQKFPDFPRKDVDITDFQVNCGSHQSNE</sequence>
<evidence type="ECO:0000313" key="12">
    <source>
        <dbReference type="Proteomes" id="UP000650477"/>
    </source>
</evidence>
<evidence type="ECO:0000256" key="8">
    <source>
        <dbReference type="ARBA" id="ARBA00022842"/>
    </source>
</evidence>
<evidence type="ECO:0000256" key="1">
    <source>
        <dbReference type="ARBA" id="ARBA00004496"/>
    </source>
</evidence>
<keyword evidence="2 10" id="KW-0963">Cytoplasm</keyword>
<dbReference type="HAMAP" id="MF_00801">
    <property type="entry name" value="Endonuclease_5"/>
    <property type="match status" value="1"/>
</dbReference>
<dbReference type="GO" id="GO:0016891">
    <property type="term" value="F:RNA endonuclease activity producing 5'-phosphomonoesters, hydrolytic mechanism"/>
    <property type="evidence" value="ECO:0007669"/>
    <property type="project" value="TreeGrafter"/>
</dbReference>
<evidence type="ECO:0000256" key="7">
    <source>
        <dbReference type="ARBA" id="ARBA00022801"/>
    </source>
</evidence>
<comment type="caution">
    <text evidence="11">The sequence shown here is derived from an EMBL/GenBank/DDBJ whole genome shotgun (WGS) entry which is preliminary data.</text>
</comment>
<gene>
    <name evidence="10" type="primary">nfi</name>
    <name evidence="11" type="ORF">CYG68_18190</name>
</gene>
<dbReference type="Pfam" id="PF04493">
    <property type="entry name" value="Endonuclease_5"/>
    <property type="match status" value="1"/>
</dbReference>
<feature type="binding site" evidence="10">
    <location>
        <position position="36"/>
    </location>
    <ligand>
        <name>Mg(2+)</name>
        <dbReference type="ChEBI" id="CHEBI:18420"/>
    </ligand>
</feature>
<dbReference type="EC" id="3.1.21.7" evidence="10"/>
<reference evidence="11" key="1">
    <citation type="submission" date="2017-12" db="EMBL/GenBank/DDBJ databases">
        <title>Genome sequencing and analysis.</title>
        <authorList>
            <person name="Huang Y.-T."/>
        </authorList>
    </citation>
    <scope>NUCLEOTIDE SEQUENCE</scope>
    <source>
        <strain evidence="11">VGH116</strain>
    </source>
</reference>
<dbReference type="GO" id="GO:0043737">
    <property type="term" value="F:deoxyribonuclease V activity"/>
    <property type="evidence" value="ECO:0007669"/>
    <property type="project" value="UniProtKB-UniRule"/>
</dbReference>
<keyword evidence="7 10" id="KW-0378">Hydrolase</keyword>
<organism evidence="11 12">
    <name type="scientific">Morganella morganii</name>
    <name type="common">Proteus morganii</name>
    <dbReference type="NCBI Taxonomy" id="582"/>
    <lineage>
        <taxon>Bacteria</taxon>
        <taxon>Pseudomonadati</taxon>
        <taxon>Pseudomonadota</taxon>
        <taxon>Gammaproteobacteria</taxon>
        <taxon>Enterobacterales</taxon>
        <taxon>Morganellaceae</taxon>
        <taxon>Morganella</taxon>
    </lineage>
</organism>
<evidence type="ECO:0000256" key="2">
    <source>
        <dbReference type="ARBA" id="ARBA00022490"/>
    </source>
</evidence>
<name>A0A3S4GZN2_MORMO</name>
<keyword evidence="4 10" id="KW-0479">Metal-binding</keyword>
<dbReference type="GO" id="GO:0000287">
    <property type="term" value="F:magnesium ion binding"/>
    <property type="evidence" value="ECO:0007669"/>
    <property type="project" value="UniProtKB-UniRule"/>
</dbReference>
<keyword evidence="6 10" id="KW-0227">DNA damage</keyword>
<evidence type="ECO:0000256" key="10">
    <source>
        <dbReference type="HAMAP-Rule" id="MF_00801"/>
    </source>
</evidence>
<feature type="binding site" evidence="10">
    <location>
        <position position="104"/>
    </location>
    <ligand>
        <name>Mg(2+)</name>
        <dbReference type="ChEBI" id="CHEBI:18420"/>
    </ligand>
</feature>